<evidence type="ECO:0000256" key="1">
    <source>
        <dbReference type="ARBA" id="ARBA00023015"/>
    </source>
</evidence>
<keyword evidence="3" id="KW-0804">Transcription</keyword>
<dbReference type="InterPro" id="IPR023772">
    <property type="entry name" value="DNA-bd_HTH_TetR-type_CS"/>
</dbReference>
<dbReference type="RefSeq" id="WP_192766627.1">
    <property type="nucleotide sequence ID" value="NZ_JADBEB010000001.1"/>
</dbReference>
<dbReference type="Proteomes" id="UP000649753">
    <property type="component" value="Unassembled WGS sequence"/>
</dbReference>
<dbReference type="GO" id="GO:0000976">
    <property type="term" value="F:transcription cis-regulatory region binding"/>
    <property type="evidence" value="ECO:0007669"/>
    <property type="project" value="TreeGrafter"/>
</dbReference>
<feature type="domain" description="HTH tetR-type" evidence="5">
    <location>
        <begin position="17"/>
        <end position="76"/>
    </location>
</feature>
<gene>
    <name evidence="6" type="ORF">H4W31_002277</name>
</gene>
<dbReference type="EMBL" id="JADBEB010000001">
    <property type="protein sequence ID" value="MBE1486639.1"/>
    <property type="molecule type" value="Genomic_DNA"/>
</dbReference>
<comment type="caution">
    <text evidence="6">The sequence shown here is derived from an EMBL/GenBank/DDBJ whole genome shotgun (WGS) entry which is preliminary data.</text>
</comment>
<dbReference type="InterPro" id="IPR001647">
    <property type="entry name" value="HTH_TetR"/>
</dbReference>
<protein>
    <submittedName>
        <fullName evidence="6">AcrR family transcriptional regulator</fullName>
    </submittedName>
</protein>
<dbReference type="AlphaFoldDB" id="A0A927M271"/>
<sequence>MTPGTSGTGRPIRADAQRNRVRILDAAEQVFAEYGVSASTEEVALRAGVAIGTVFRHFPTKNDLLTAIMKNLLERLAREVEALGRSGDPGTALFTFFRRLVEQAATKKAVVDLITSTGAGITVPEVVQVFAQAVDGLLRQAQDAGTVDDRVRLPEVMALLASTCQGALLGGWDADLQRRTLGIVFAGLGPAARRQ</sequence>
<evidence type="ECO:0000313" key="6">
    <source>
        <dbReference type="EMBL" id="MBE1486639.1"/>
    </source>
</evidence>
<dbReference type="InterPro" id="IPR036271">
    <property type="entry name" value="Tet_transcr_reg_TetR-rel_C_sf"/>
</dbReference>
<dbReference type="GO" id="GO:0003700">
    <property type="term" value="F:DNA-binding transcription factor activity"/>
    <property type="evidence" value="ECO:0007669"/>
    <property type="project" value="TreeGrafter"/>
</dbReference>
<keyword evidence="1" id="KW-0805">Transcription regulation</keyword>
<dbReference type="PRINTS" id="PR00455">
    <property type="entry name" value="HTHTETR"/>
</dbReference>
<accession>A0A927M271</accession>
<dbReference type="PANTHER" id="PTHR30055">
    <property type="entry name" value="HTH-TYPE TRANSCRIPTIONAL REGULATOR RUTR"/>
    <property type="match status" value="1"/>
</dbReference>
<dbReference type="SUPFAM" id="SSF46689">
    <property type="entry name" value="Homeodomain-like"/>
    <property type="match status" value="1"/>
</dbReference>
<dbReference type="PANTHER" id="PTHR30055:SF234">
    <property type="entry name" value="HTH-TYPE TRANSCRIPTIONAL REGULATOR BETI"/>
    <property type="match status" value="1"/>
</dbReference>
<dbReference type="PROSITE" id="PS01081">
    <property type="entry name" value="HTH_TETR_1"/>
    <property type="match status" value="1"/>
</dbReference>
<reference evidence="6" key="1">
    <citation type="submission" date="2020-10" db="EMBL/GenBank/DDBJ databases">
        <title>Sequencing the genomes of 1000 actinobacteria strains.</title>
        <authorList>
            <person name="Klenk H.-P."/>
        </authorList>
    </citation>
    <scope>NUCLEOTIDE SEQUENCE</scope>
    <source>
        <strain evidence="6">DSM 46832</strain>
    </source>
</reference>
<feature type="DNA-binding region" description="H-T-H motif" evidence="4">
    <location>
        <begin position="39"/>
        <end position="58"/>
    </location>
</feature>
<dbReference type="InterPro" id="IPR009057">
    <property type="entry name" value="Homeodomain-like_sf"/>
</dbReference>
<dbReference type="InterPro" id="IPR050109">
    <property type="entry name" value="HTH-type_TetR-like_transc_reg"/>
</dbReference>
<dbReference type="PROSITE" id="PS50977">
    <property type="entry name" value="HTH_TETR_2"/>
    <property type="match status" value="1"/>
</dbReference>
<keyword evidence="2 4" id="KW-0238">DNA-binding</keyword>
<proteinExistence type="predicted"/>
<evidence type="ECO:0000259" key="5">
    <source>
        <dbReference type="PROSITE" id="PS50977"/>
    </source>
</evidence>
<dbReference type="SUPFAM" id="SSF48498">
    <property type="entry name" value="Tetracyclin repressor-like, C-terminal domain"/>
    <property type="match status" value="1"/>
</dbReference>
<evidence type="ECO:0000313" key="7">
    <source>
        <dbReference type="Proteomes" id="UP000649753"/>
    </source>
</evidence>
<dbReference type="Gene3D" id="1.10.357.10">
    <property type="entry name" value="Tetracycline Repressor, domain 2"/>
    <property type="match status" value="1"/>
</dbReference>
<name>A0A927M271_9ACTN</name>
<evidence type="ECO:0000256" key="2">
    <source>
        <dbReference type="ARBA" id="ARBA00023125"/>
    </source>
</evidence>
<evidence type="ECO:0000256" key="3">
    <source>
        <dbReference type="ARBA" id="ARBA00023163"/>
    </source>
</evidence>
<dbReference type="InterPro" id="IPR049445">
    <property type="entry name" value="TetR_SbtR-like_C"/>
</dbReference>
<dbReference type="Pfam" id="PF21597">
    <property type="entry name" value="TetR_C_43"/>
    <property type="match status" value="1"/>
</dbReference>
<evidence type="ECO:0000256" key="4">
    <source>
        <dbReference type="PROSITE-ProRule" id="PRU00335"/>
    </source>
</evidence>
<keyword evidence="7" id="KW-1185">Reference proteome</keyword>
<dbReference type="Pfam" id="PF00440">
    <property type="entry name" value="TetR_N"/>
    <property type="match status" value="1"/>
</dbReference>
<organism evidence="6 7">
    <name type="scientific">Plantactinospora soyae</name>
    <dbReference type="NCBI Taxonomy" id="1544732"/>
    <lineage>
        <taxon>Bacteria</taxon>
        <taxon>Bacillati</taxon>
        <taxon>Actinomycetota</taxon>
        <taxon>Actinomycetes</taxon>
        <taxon>Micromonosporales</taxon>
        <taxon>Micromonosporaceae</taxon>
        <taxon>Plantactinospora</taxon>
    </lineage>
</organism>